<evidence type="ECO:0000256" key="1">
    <source>
        <dbReference type="ARBA" id="ARBA00005061"/>
    </source>
</evidence>
<evidence type="ECO:0000256" key="6">
    <source>
        <dbReference type="ARBA" id="ARBA00022840"/>
    </source>
</evidence>
<dbReference type="PANTHER" id="PTHR42914">
    <property type="entry name" value="7-CYANO-7-DEAZAGUANINE SYNTHASE"/>
    <property type="match status" value="1"/>
</dbReference>
<comment type="function">
    <text evidence="7 11">Catalyzes the ATP-dependent conversion of 7-carboxy-7-deazaguanine (CDG) to 7-cyano-7-deazaguanine (preQ(0)).</text>
</comment>
<evidence type="ECO:0000256" key="7">
    <source>
        <dbReference type="ARBA" id="ARBA00037768"/>
    </source>
</evidence>
<dbReference type="Pfam" id="PF06508">
    <property type="entry name" value="QueC"/>
    <property type="match status" value="1"/>
</dbReference>
<dbReference type="GO" id="GO:0016879">
    <property type="term" value="F:ligase activity, forming carbon-nitrogen bonds"/>
    <property type="evidence" value="ECO:0007669"/>
    <property type="project" value="UniProtKB-UniRule"/>
</dbReference>
<dbReference type="Proteomes" id="UP000030624">
    <property type="component" value="Chromosome"/>
</dbReference>
<dbReference type="HAMAP" id="MF_01633">
    <property type="entry name" value="QueC"/>
    <property type="match status" value="1"/>
</dbReference>
<comment type="cofactor">
    <cofactor evidence="11">
        <name>Zn(2+)</name>
        <dbReference type="ChEBI" id="CHEBI:29105"/>
    </cofactor>
    <text evidence="11">Binds 1 zinc ion per subunit.</text>
</comment>
<comment type="catalytic activity">
    <reaction evidence="10 11">
        <text>7-carboxy-7-carbaguanine + NH4(+) + 2 ATP = 7-cyano-7-carbaguanine + 2 AMP + 2 diphosphate + 2 H(+)</text>
        <dbReference type="Rhea" id="RHEA:27982"/>
        <dbReference type="ChEBI" id="CHEBI:15378"/>
        <dbReference type="ChEBI" id="CHEBI:28938"/>
        <dbReference type="ChEBI" id="CHEBI:30616"/>
        <dbReference type="ChEBI" id="CHEBI:33019"/>
        <dbReference type="ChEBI" id="CHEBI:45075"/>
        <dbReference type="ChEBI" id="CHEBI:61036"/>
        <dbReference type="ChEBI" id="CHEBI:456215"/>
        <dbReference type="EC" id="6.3.4.20"/>
    </reaction>
</comment>
<dbReference type="HOGENOM" id="CLU_081854_1_0_2"/>
<evidence type="ECO:0000256" key="8">
    <source>
        <dbReference type="ARBA" id="ARBA00037993"/>
    </source>
</evidence>
<feature type="binding site" evidence="11">
    <location>
        <position position="206"/>
    </location>
    <ligand>
        <name>Zn(2+)</name>
        <dbReference type="ChEBI" id="CHEBI:29105"/>
    </ligand>
</feature>
<dbReference type="CDD" id="cd01995">
    <property type="entry name" value="QueC-like"/>
    <property type="match status" value="1"/>
</dbReference>
<dbReference type="InterPro" id="IPR018317">
    <property type="entry name" value="QueC"/>
</dbReference>
<keyword evidence="6 11" id="KW-0067">ATP-binding</keyword>
<evidence type="ECO:0000256" key="2">
    <source>
        <dbReference type="ARBA" id="ARBA00022598"/>
    </source>
</evidence>
<dbReference type="KEGG" id="gac:GACE_1649"/>
<keyword evidence="4 11" id="KW-0547">Nucleotide-binding</keyword>
<dbReference type="AlphaFoldDB" id="A0A0A7GF43"/>
<evidence type="ECO:0000256" key="4">
    <source>
        <dbReference type="ARBA" id="ARBA00022741"/>
    </source>
</evidence>
<organism evidence="12 13">
    <name type="scientific">Geoglobus acetivorans</name>
    <dbReference type="NCBI Taxonomy" id="565033"/>
    <lineage>
        <taxon>Archaea</taxon>
        <taxon>Methanobacteriati</taxon>
        <taxon>Methanobacteriota</taxon>
        <taxon>Archaeoglobi</taxon>
        <taxon>Archaeoglobales</taxon>
        <taxon>Archaeoglobaceae</taxon>
        <taxon>Geoglobus</taxon>
    </lineage>
</organism>
<feature type="binding site" evidence="11">
    <location>
        <position position="200"/>
    </location>
    <ligand>
        <name>Zn(2+)</name>
        <dbReference type="ChEBI" id="CHEBI:29105"/>
    </ligand>
</feature>
<dbReference type="SUPFAM" id="SSF52402">
    <property type="entry name" value="Adenine nucleotide alpha hydrolases-like"/>
    <property type="match status" value="1"/>
</dbReference>
<comment type="similarity">
    <text evidence="8 11">Belongs to the QueC family.</text>
</comment>
<sequence length="246" mass="27572">MSATNRAVLILSGGVDSSTLLYWLLDRGYEVHALTFNYGQKHSREIEHARLIAEKATERGRVTHRVVDISAIHELISSGALTGDGEVPKAFYSEDVQKRTIVPNRNMIMLSIAAGYAVKIGAGEVYYAAHKSDYSIYPDCRKEFVKALDTAVYLANLWTPVEIKAPFVDMTKDEIVGLGLKLGVPYELTWSCYEGGERPCLECGTCLERTEAFLLNGARDPLLSDEEWKRAVKAYEEKKREHEGKH</sequence>
<proteinExistence type="inferred from homology"/>
<gene>
    <name evidence="11" type="primary">queC</name>
    <name evidence="12" type="ORF">GACE_1649</name>
</gene>
<reference evidence="12 13" key="1">
    <citation type="journal article" date="2015" name="Appl. Environ. Microbiol.">
        <title>The Geoglobus acetivorans genome: Fe(III) reduction, acetate utilization, autotrophic growth, and degradation of aromatic compounds in a hyperthermophilic archaeon.</title>
        <authorList>
            <person name="Mardanov A.V."/>
            <person name="Slododkina G.B."/>
            <person name="Slobodkin A.I."/>
            <person name="Beletsky A.V."/>
            <person name="Gavrilov S.N."/>
            <person name="Kublanov I.V."/>
            <person name="Bonch-Osmolovskaya E.A."/>
            <person name="Skryabin K.G."/>
            <person name="Ravin N.V."/>
        </authorList>
    </citation>
    <scope>NUCLEOTIDE SEQUENCE [LARGE SCALE GENOMIC DNA]</scope>
    <source>
        <strain evidence="12 13">SBH6</strain>
    </source>
</reference>
<feature type="binding site" evidence="11">
    <location>
        <position position="203"/>
    </location>
    <ligand>
        <name>Zn(2+)</name>
        <dbReference type="ChEBI" id="CHEBI:29105"/>
    </ligand>
</feature>
<dbReference type="EMBL" id="CP009552">
    <property type="protein sequence ID" value="AIY90680.1"/>
    <property type="molecule type" value="Genomic_DNA"/>
</dbReference>
<evidence type="ECO:0000256" key="3">
    <source>
        <dbReference type="ARBA" id="ARBA00022723"/>
    </source>
</evidence>
<evidence type="ECO:0000313" key="12">
    <source>
        <dbReference type="EMBL" id="AIY90680.1"/>
    </source>
</evidence>
<keyword evidence="5 11" id="KW-0862">Zinc</keyword>
<dbReference type="PANTHER" id="PTHR42914:SF1">
    <property type="entry name" value="7-CYANO-7-DEAZAGUANINE SYNTHASE"/>
    <property type="match status" value="1"/>
</dbReference>
<dbReference type="GeneID" id="24798227"/>
<accession>A0A0A7GF43</accession>
<dbReference type="Gene3D" id="3.40.50.620">
    <property type="entry name" value="HUPs"/>
    <property type="match status" value="1"/>
</dbReference>
<feature type="binding site" evidence="11">
    <location>
        <position position="192"/>
    </location>
    <ligand>
        <name>Zn(2+)</name>
        <dbReference type="ChEBI" id="CHEBI:29105"/>
    </ligand>
</feature>
<keyword evidence="2 11" id="KW-0436">Ligase</keyword>
<evidence type="ECO:0000256" key="11">
    <source>
        <dbReference type="HAMAP-Rule" id="MF_01633"/>
    </source>
</evidence>
<evidence type="ECO:0000256" key="10">
    <source>
        <dbReference type="ARBA" id="ARBA00047890"/>
    </source>
</evidence>
<dbReference type="eggNOG" id="arCOG00039">
    <property type="taxonomic scope" value="Archaea"/>
</dbReference>
<evidence type="ECO:0000256" key="9">
    <source>
        <dbReference type="ARBA" id="ARBA00039149"/>
    </source>
</evidence>
<dbReference type="NCBIfam" id="TIGR00364">
    <property type="entry name" value="7-cyano-7-deazaguanine synthase QueC"/>
    <property type="match status" value="1"/>
</dbReference>
<dbReference type="GO" id="GO:0005524">
    <property type="term" value="F:ATP binding"/>
    <property type="evidence" value="ECO:0007669"/>
    <property type="project" value="UniProtKB-UniRule"/>
</dbReference>
<dbReference type="InterPro" id="IPR014729">
    <property type="entry name" value="Rossmann-like_a/b/a_fold"/>
</dbReference>
<dbReference type="RefSeq" id="WP_048092590.1">
    <property type="nucleotide sequence ID" value="NZ_CP009552.1"/>
</dbReference>
<feature type="binding site" evidence="11">
    <location>
        <begin position="11"/>
        <end position="21"/>
    </location>
    <ligand>
        <name>ATP</name>
        <dbReference type="ChEBI" id="CHEBI:30616"/>
    </ligand>
</feature>
<evidence type="ECO:0000313" key="13">
    <source>
        <dbReference type="Proteomes" id="UP000030624"/>
    </source>
</evidence>
<keyword evidence="3 11" id="KW-0479">Metal-binding</keyword>
<dbReference type="PIRSF" id="PIRSF006293">
    <property type="entry name" value="ExsB"/>
    <property type="match status" value="1"/>
</dbReference>
<name>A0A0A7GF43_GEOAI</name>
<dbReference type="STRING" id="565033.GACE_1649"/>
<dbReference type="UniPathway" id="UPA00391"/>
<dbReference type="GO" id="GO:0008270">
    <property type="term" value="F:zinc ion binding"/>
    <property type="evidence" value="ECO:0007669"/>
    <property type="project" value="UniProtKB-UniRule"/>
</dbReference>
<protein>
    <recommendedName>
        <fullName evidence="9 11">7-cyano-7-deazaguanine synthase</fullName>
        <ecNumber evidence="9 11">6.3.4.20</ecNumber>
    </recommendedName>
    <alternativeName>
        <fullName evidence="11">7-cyano-7-carbaguanine synthase</fullName>
    </alternativeName>
    <alternativeName>
        <fullName evidence="11">Archaeosine biosynthesis protein QueC</fullName>
    </alternativeName>
    <alternativeName>
        <fullName evidence="11">PreQ(0) synthase</fullName>
    </alternativeName>
</protein>
<dbReference type="EC" id="6.3.4.20" evidence="9 11"/>
<evidence type="ECO:0000256" key="5">
    <source>
        <dbReference type="ARBA" id="ARBA00022833"/>
    </source>
</evidence>
<comment type="pathway">
    <text evidence="1 11">Purine metabolism; 7-cyano-7-deazaguanine biosynthesis.</text>
</comment>